<feature type="region of interest" description="Disordered" evidence="2">
    <location>
        <begin position="1"/>
        <end position="23"/>
    </location>
</feature>
<sequence length="297" mass="33817">MRSALEQNRATSQQQQQQTMSVKERLNELLKEQISTTAQTIKSVRNIATKNSKKRSAILGKIDKKRYTDPDQKQAEELTRRGEELDYMKETVEKISTEGDVGRVALVELRQLNEELRINCQDHSKHIQRLQLAGDGVKKVQKTVRLQMNSFEARLDVVEGRLTELENRFNELAAQQQELAAQQHKNSFNIAENRSELATQKDFLDFVYKEHMKLQKKVLLGGAGCDQEARDIIQAHSIKFAAFEYGNNMSKEGVEELKGDVDTILQMLLDKGFLDESVYNEEDGSESVASIVKACNP</sequence>
<evidence type="ECO:0000313" key="3">
    <source>
        <dbReference type="EMBL" id="GMI01292.1"/>
    </source>
</evidence>
<dbReference type="Proteomes" id="UP001165160">
    <property type="component" value="Unassembled WGS sequence"/>
</dbReference>
<name>A0A9W7C156_9STRA</name>
<evidence type="ECO:0000256" key="1">
    <source>
        <dbReference type="SAM" id="Coils"/>
    </source>
</evidence>
<keyword evidence="4" id="KW-1185">Reference proteome</keyword>
<gene>
    <name evidence="3" type="ORF">TrVE_jg13010</name>
</gene>
<dbReference type="EMBL" id="BRXX01000265">
    <property type="protein sequence ID" value="GMI01292.1"/>
    <property type="molecule type" value="Genomic_DNA"/>
</dbReference>
<accession>A0A9W7C156</accession>
<feature type="compositionally biased region" description="Polar residues" evidence="2">
    <location>
        <begin position="1"/>
        <end position="12"/>
    </location>
</feature>
<organism evidence="3 4">
    <name type="scientific">Triparma verrucosa</name>
    <dbReference type="NCBI Taxonomy" id="1606542"/>
    <lineage>
        <taxon>Eukaryota</taxon>
        <taxon>Sar</taxon>
        <taxon>Stramenopiles</taxon>
        <taxon>Ochrophyta</taxon>
        <taxon>Bolidophyceae</taxon>
        <taxon>Parmales</taxon>
        <taxon>Triparmaceae</taxon>
        <taxon>Triparma</taxon>
    </lineage>
</organism>
<reference evidence="4" key="1">
    <citation type="journal article" date="2023" name="Commun. Biol.">
        <title>Genome analysis of Parmales, the sister group of diatoms, reveals the evolutionary specialization of diatoms from phago-mixotrophs to photoautotrophs.</title>
        <authorList>
            <person name="Ban H."/>
            <person name="Sato S."/>
            <person name="Yoshikawa S."/>
            <person name="Yamada K."/>
            <person name="Nakamura Y."/>
            <person name="Ichinomiya M."/>
            <person name="Sato N."/>
            <person name="Blanc-Mathieu R."/>
            <person name="Endo H."/>
            <person name="Kuwata A."/>
            <person name="Ogata H."/>
        </authorList>
    </citation>
    <scope>NUCLEOTIDE SEQUENCE [LARGE SCALE GENOMIC DNA]</scope>
    <source>
        <strain evidence="4">NIES 3699</strain>
    </source>
</reference>
<comment type="caution">
    <text evidence="3">The sequence shown here is derived from an EMBL/GenBank/DDBJ whole genome shotgun (WGS) entry which is preliminary data.</text>
</comment>
<evidence type="ECO:0000256" key="2">
    <source>
        <dbReference type="SAM" id="MobiDB-lite"/>
    </source>
</evidence>
<proteinExistence type="predicted"/>
<evidence type="ECO:0000313" key="4">
    <source>
        <dbReference type="Proteomes" id="UP001165160"/>
    </source>
</evidence>
<protein>
    <submittedName>
        <fullName evidence="3">Uncharacterized protein</fullName>
    </submittedName>
</protein>
<feature type="coiled-coil region" evidence="1">
    <location>
        <begin position="106"/>
        <end position="182"/>
    </location>
</feature>
<keyword evidence="1" id="KW-0175">Coiled coil</keyword>
<dbReference type="AlphaFoldDB" id="A0A9W7C156"/>